<dbReference type="PIRSF" id="PIRSF006431">
    <property type="entry name" value="Pept_S33"/>
    <property type="match status" value="1"/>
</dbReference>
<dbReference type="InterPro" id="IPR029058">
    <property type="entry name" value="AB_hydrolase_fold"/>
</dbReference>
<reference evidence="13 14" key="1">
    <citation type="submission" date="2024-03" db="EMBL/GenBank/DDBJ databases">
        <title>Pseudoalteromonas qingdaonensis sp. nov., isolated from the intestines of marine benthic organisms.</title>
        <authorList>
            <person name="Lin X."/>
            <person name="Fang S."/>
            <person name="Hu X."/>
        </authorList>
    </citation>
    <scope>NUCLEOTIDE SEQUENCE [LARGE SCALE GENOMIC DNA]</scope>
    <source>
        <strain evidence="13 14">YIC-827</strain>
    </source>
</reference>
<evidence type="ECO:0000259" key="12">
    <source>
        <dbReference type="Pfam" id="PF00561"/>
    </source>
</evidence>
<keyword evidence="14" id="KW-1185">Reference proteome</keyword>
<dbReference type="GO" id="GO:0016787">
    <property type="term" value="F:hydrolase activity"/>
    <property type="evidence" value="ECO:0007669"/>
    <property type="project" value="UniProtKB-KW"/>
</dbReference>
<evidence type="ECO:0000256" key="3">
    <source>
        <dbReference type="ARBA" id="ARBA00010088"/>
    </source>
</evidence>
<evidence type="ECO:0000256" key="5">
    <source>
        <dbReference type="ARBA" id="ARBA00021843"/>
    </source>
</evidence>
<dbReference type="SUPFAM" id="SSF53474">
    <property type="entry name" value="alpha/beta-Hydrolases"/>
    <property type="match status" value="1"/>
</dbReference>
<dbReference type="PANTHER" id="PTHR43722">
    <property type="entry name" value="PROLINE IMINOPEPTIDASE"/>
    <property type="match status" value="1"/>
</dbReference>
<comment type="subcellular location">
    <subcellularLocation>
        <location evidence="2 11">Cytoplasm</location>
    </subcellularLocation>
</comment>
<evidence type="ECO:0000256" key="7">
    <source>
        <dbReference type="ARBA" id="ARBA00022490"/>
    </source>
</evidence>
<proteinExistence type="inferred from homology"/>
<comment type="catalytic activity">
    <reaction evidence="1 11">
        <text>Release of N-terminal proline from a peptide.</text>
        <dbReference type="EC" id="3.4.11.5"/>
    </reaction>
</comment>
<protein>
    <recommendedName>
        <fullName evidence="5 11">Proline iminopeptidase</fullName>
        <shortName evidence="11">PIP</shortName>
        <ecNumber evidence="4 11">3.4.11.5</ecNumber>
    </recommendedName>
    <alternativeName>
        <fullName evidence="10 11">Prolyl aminopeptidase</fullName>
    </alternativeName>
</protein>
<dbReference type="RefSeq" id="WP_342679397.1">
    <property type="nucleotide sequence ID" value="NZ_JBCGCU010000014.1"/>
</dbReference>
<comment type="caution">
    <text evidence="13">The sequence shown here is derived from an EMBL/GenBank/DDBJ whole genome shotgun (WGS) entry which is preliminary data.</text>
</comment>
<dbReference type="Proteomes" id="UP001447008">
    <property type="component" value="Unassembled WGS sequence"/>
</dbReference>
<evidence type="ECO:0000256" key="6">
    <source>
        <dbReference type="ARBA" id="ARBA00022438"/>
    </source>
</evidence>
<evidence type="ECO:0000313" key="13">
    <source>
        <dbReference type="EMBL" id="MEM0516147.1"/>
    </source>
</evidence>
<dbReference type="PRINTS" id="PR00793">
    <property type="entry name" value="PROAMNOPTASE"/>
</dbReference>
<comment type="similarity">
    <text evidence="3 11">Belongs to the peptidase S33 family.</text>
</comment>
<organism evidence="13 14">
    <name type="scientific">Pseudoalteromonas qingdaonensis</name>
    <dbReference type="NCBI Taxonomy" id="3131913"/>
    <lineage>
        <taxon>Bacteria</taxon>
        <taxon>Pseudomonadati</taxon>
        <taxon>Pseudomonadota</taxon>
        <taxon>Gammaproteobacteria</taxon>
        <taxon>Alteromonadales</taxon>
        <taxon>Pseudoalteromonadaceae</taxon>
        <taxon>Pseudoalteromonas</taxon>
    </lineage>
</organism>
<evidence type="ECO:0000256" key="8">
    <source>
        <dbReference type="ARBA" id="ARBA00022670"/>
    </source>
</evidence>
<dbReference type="Gene3D" id="3.40.50.1820">
    <property type="entry name" value="alpha/beta hydrolase"/>
    <property type="match status" value="1"/>
</dbReference>
<evidence type="ECO:0000256" key="10">
    <source>
        <dbReference type="ARBA" id="ARBA00029605"/>
    </source>
</evidence>
<evidence type="ECO:0000256" key="11">
    <source>
        <dbReference type="PIRNR" id="PIRNR006431"/>
    </source>
</evidence>
<dbReference type="EMBL" id="JBCGCU010000014">
    <property type="protein sequence ID" value="MEM0516147.1"/>
    <property type="molecule type" value="Genomic_DNA"/>
</dbReference>
<keyword evidence="8 11" id="KW-0645">Protease</keyword>
<evidence type="ECO:0000256" key="1">
    <source>
        <dbReference type="ARBA" id="ARBA00001585"/>
    </source>
</evidence>
<keyword evidence="7 11" id="KW-0963">Cytoplasm</keyword>
<dbReference type="EC" id="3.4.11.5" evidence="4 11"/>
<accession>A0ABU9MY23</accession>
<feature type="domain" description="AB hydrolase-1" evidence="12">
    <location>
        <begin position="36"/>
        <end position="255"/>
    </location>
</feature>
<gene>
    <name evidence="13" type="ORF">WCN91_12100</name>
</gene>
<dbReference type="PANTHER" id="PTHR43722:SF1">
    <property type="entry name" value="PROLINE IMINOPEPTIDASE"/>
    <property type="match status" value="1"/>
</dbReference>
<dbReference type="InterPro" id="IPR002410">
    <property type="entry name" value="Peptidase_S33"/>
</dbReference>
<evidence type="ECO:0000256" key="2">
    <source>
        <dbReference type="ARBA" id="ARBA00004496"/>
    </source>
</evidence>
<dbReference type="Pfam" id="PF00561">
    <property type="entry name" value="Abhydrolase_1"/>
    <property type="match status" value="1"/>
</dbReference>
<keyword evidence="6 11" id="KW-0031">Aminopeptidase</keyword>
<sequence>MALSYPIKAPRQVYHLAVAHGHQLEIEEHGNRDGFPVLVCHDGPGAGLNRAPCAYFNPHHYRIFLYSQRGCGNSTPHTCAHNNLDLLIADLELIREHFGLNRVILAGEGFGAMLALSYALAHPQQVSALLLWSSLLGAREDYAWSLGPSGAAAQFYPQQYHLFNPKGLAPDELVKDYYQRLFDANELIQIEAAKAWDAWQQQLGPQSMEQDNHLQLAKLQLHYLVNRFFLADEQLLQGACNLSKLHIYMVHGRYDLRCSFARAQRLANALQAQLQIVAELGYAFENEVYCQALCRATDHMYLQLKRS</sequence>
<dbReference type="InterPro" id="IPR000073">
    <property type="entry name" value="AB_hydrolase_1"/>
</dbReference>
<keyword evidence="9 11" id="KW-0378">Hydrolase</keyword>
<name>A0ABU9MY23_9GAMM</name>
<dbReference type="InterPro" id="IPR005944">
    <property type="entry name" value="Pro_iminopeptidase"/>
</dbReference>
<evidence type="ECO:0000256" key="9">
    <source>
        <dbReference type="ARBA" id="ARBA00022801"/>
    </source>
</evidence>
<evidence type="ECO:0000313" key="14">
    <source>
        <dbReference type="Proteomes" id="UP001447008"/>
    </source>
</evidence>
<evidence type="ECO:0000256" key="4">
    <source>
        <dbReference type="ARBA" id="ARBA00012568"/>
    </source>
</evidence>